<dbReference type="EMBL" id="MUYB01000036">
    <property type="protein sequence ID" value="OOS02495.1"/>
    <property type="molecule type" value="Genomic_DNA"/>
</dbReference>
<comment type="caution">
    <text evidence="1">The sequence shown here is derived from an EMBL/GenBank/DDBJ whole genome shotgun (WGS) entry which is preliminary data.</text>
</comment>
<evidence type="ECO:0000313" key="2">
    <source>
        <dbReference type="Proteomes" id="UP000190023"/>
    </source>
</evidence>
<organism evidence="1 2">
    <name type="scientific">[Haemophilus] felis</name>
    <dbReference type="NCBI Taxonomy" id="123822"/>
    <lineage>
        <taxon>Bacteria</taxon>
        <taxon>Pseudomonadati</taxon>
        <taxon>Pseudomonadota</taxon>
        <taxon>Gammaproteobacteria</taxon>
        <taxon>Pasteurellales</taxon>
        <taxon>Pasteurellaceae</taxon>
    </lineage>
</organism>
<protein>
    <submittedName>
        <fullName evidence="1">Uncharacterized protein</fullName>
    </submittedName>
</protein>
<dbReference type="STRING" id="123822.B0188_08720"/>
<accession>A0A1T0AX72</accession>
<keyword evidence="2" id="KW-1185">Reference proteome</keyword>
<reference evidence="1 2" key="1">
    <citation type="submission" date="2017-02" db="EMBL/GenBank/DDBJ databases">
        <title>Draft genome sequence of Haemophilus felis CCUG 31170 type strain.</title>
        <authorList>
            <person name="Engstrom-Jakobsson H."/>
            <person name="Salva-Serra F."/>
            <person name="Thorell K."/>
            <person name="Gonzales-Siles L."/>
            <person name="Karlsson R."/>
            <person name="Boulund F."/>
            <person name="Engstrand L."/>
            <person name="Kristiansson E."/>
            <person name="Moore E."/>
        </authorList>
    </citation>
    <scope>NUCLEOTIDE SEQUENCE [LARGE SCALE GENOMIC DNA]</scope>
    <source>
        <strain evidence="1 2">CCUG 31170</strain>
    </source>
</reference>
<sequence length="120" mass="13981">MKDGFNLTRDCYMSDKELKEMGNQMNKENAFLKKAVSLNLPFDFCQTVYSFLLSSFITPEGFYQVFSNVYSNDTVFEYLEKMVKNDLLIIDEQDTELGFDDTSFLTLHSEYDPNLSKEEA</sequence>
<name>A0A1T0AX72_9PAST</name>
<evidence type="ECO:0000313" key="1">
    <source>
        <dbReference type="EMBL" id="OOS02495.1"/>
    </source>
</evidence>
<dbReference type="Proteomes" id="UP000190023">
    <property type="component" value="Unassembled WGS sequence"/>
</dbReference>
<dbReference type="AlphaFoldDB" id="A0A1T0AX72"/>
<gene>
    <name evidence="1" type="ORF">B0188_08720</name>
</gene>
<proteinExistence type="predicted"/>